<sequence>MRHSFGIGSVSWGMDRDAKPTYSFYSITFSFFDSSVENEILGSTPPRKNGKGHGLYTIRTMQCSADTCLKPYGPLKGRQFSGQ</sequence>
<comment type="caution">
    <text evidence="1">The sequence shown here is derived from an EMBL/GenBank/DDBJ whole genome shotgun (WGS) entry which is preliminary data.</text>
</comment>
<gene>
    <name evidence="1" type="ORF">GCK32_001584</name>
</gene>
<reference evidence="1 2" key="1">
    <citation type="submission" date="2019-10" db="EMBL/GenBank/DDBJ databases">
        <title>Assembly and Annotation for the nematode Trichostrongylus colubriformis.</title>
        <authorList>
            <person name="Martin J."/>
        </authorList>
    </citation>
    <scope>NUCLEOTIDE SEQUENCE [LARGE SCALE GENOMIC DNA]</scope>
    <source>
        <strain evidence="1">G859</strain>
        <tissue evidence="1">Whole worm</tissue>
    </source>
</reference>
<evidence type="ECO:0000313" key="2">
    <source>
        <dbReference type="Proteomes" id="UP001331761"/>
    </source>
</evidence>
<proteinExistence type="predicted"/>
<dbReference type="Proteomes" id="UP001331761">
    <property type="component" value="Unassembled WGS sequence"/>
</dbReference>
<dbReference type="EMBL" id="WIXE01011217">
    <property type="protein sequence ID" value="KAK5976931.1"/>
    <property type="molecule type" value="Genomic_DNA"/>
</dbReference>
<accession>A0AAN8FD28</accession>
<keyword evidence="2" id="KW-1185">Reference proteome</keyword>
<organism evidence="1 2">
    <name type="scientific">Trichostrongylus colubriformis</name>
    <name type="common">Black scour worm</name>
    <dbReference type="NCBI Taxonomy" id="6319"/>
    <lineage>
        <taxon>Eukaryota</taxon>
        <taxon>Metazoa</taxon>
        <taxon>Ecdysozoa</taxon>
        <taxon>Nematoda</taxon>
        <taxon>Chromadorea</taxon>
        <taxon>Rhabditida</taxon>
        <taxon>Rhabditina</taxon>
        <taxon>Rhabditomorpha</taxon>
        <taxon>Strongyloidea</taxon>
        <taxon>Trichostrongylidae</taxon>
        <taxon>Trichostrongylus</taxon>
    </lineage>
</organism>
<protein>
    <submittedName>
        <fullName evidence="1">Uncharacterized protein</fullName>
    </submittedName>
</protein>
<dbReference type="AlphaFoldDB" id="A0AAN8FD28"/>
<evidence type="ECO:0000313" key="1">
    <source>
        <dbReference type="EMBL" id="KAK5976931.1"/>
    </source>
</evidence>
<name>A0AAN8FD28_TRICO</name>